<reference evidence="5" key="1">
    <citation type="submission" date="2020-05" db="EMBL/GenBank/DDBJ databases">
        <authorList>
            <person name="Chiriac C."/>
            <person name="Salcher M."/>
            <person name="Ghai R."/>
            <person name="Kavagutti S V."/>
        </authorList>
    </citation>
    <scope>NUCLEOTIDE SEQUENCE</scope>
</reference>
<evidence type="ECO:0000313" key="5">
    <source>
        <dbReference type="EMBL" id="CAB4216078.1"/>
    </source>
</evidence>
<evidence type="ECO:0000313" key="1">
    <source>
        <dbReference type="EMBL" id="CAB4166890.1"/>
    </source>
</evidence>
<protein>
    <submittedName>
        <fullName evidence="5">Uncharacterized protein</fullName>
    </submittedName>
</protein>
<sequence length="103" mass="11429">MRQLEAPVETFVAVYSPSPGSSDYLVVLNSNAPQEYRDAALRSLIRHHVYAHDRGSLFVLKPSGVRCPDCAKLAQRATRDPLPLELPPNVSLLARIARFKESS</sequence>
<dbReference type="EMBL" id="LR796797">
    <property type="protein sequence ID" value="CAB4166890.1"/>
    <property type="molecule type" value="Genomic_DNA"/>
</dbReference>
<evidence type="ECO:0000313" key="2">
    <source>
        <dbReference type="EMBL" id="CAB4173100.1"/>
    </source>
</evidence>
<organism evidence="5">
    <name type="scientific">uncultured Caudovirales phage</name>
    <dbReference type="NCBI Taxonomy" id="2100421"/>
    <lineage>
        <taxon>Viruses</taxon>
        <taxon>Duplodnaviria</taxon>
        <taxon>Heunggongvirae</taxon>
        <taxon>Uroviricota</taxon>
        <taxon>Caudoviricetes</taxon>
        <taxon>Peduoviridae</taxon>
        <taxon>Maltschvirus</taxon>
        <taxon>Maltschvirus maltsch</taxon>
    </lineage>
</organism>
<dbReference type="EMBL" id="LR796982">
    <property type="protein sequence ID" value="CAB4179633.1"/>
    <property type="molecule type" value="Genomic_DNA"/>
</dbReference>
<name>A0A6J5SMV6_9CAUD</name>
<dbReference type="EMBL" id="LR796892">
    <property type="protein sequence ID" value="CAB4173100.1"/>
    <property type="molecule type" value="Genomic_DNA"/>
</dbReference>
<proteinExistence type="predicted"/>
<evidence type="ECO:0000313" key="3">
    <source>
        <dbReference type="EMBL" id="CAB4179633.1"/>
    </source>
</evidence>
<accession>A0A6J5SMV6</accession>
<dbReference type="EMBL" id="LR797436">
    <property type="protein sequence ID" value="CAB4216078.1"/>
    <property type="molecule type" value="Genomic_DNA"/>
</dbReference>
<gene>
    <name evidence="3" type="ORF">UFOVP1023_25</name>
    <name evidence="4" type="ORF">UFOVP1383_52</name>
    <name evidence="5" type="ORF">UFOVP1477_55</name>
    <name evidence="1" type="ORF">UFOVP848_48</name>
    <name evidence="2" type="ORF">UFOVP945_17</name>
</gene>
<dbReference type="EMBL" id="LR797339">
    <property type="protein sequence ID" value="CAB4204313.1"/>
    <property type="molecule type" value="Genomic_DNA"/>
</dbReference>
<evidence type="ECO:0000313" key="4">
    <source>
        <dbReference type="EMBL" id="CAB4204313.1"/>
    </source>
</evidence>